<feature type="region of interest" description="Disordered" evidence="5">
    <location>
        <begin position="115"/>
        <end position="146"/>
    </location>
</feature>
<dbReference type="Gene3D" id="1.10.10.10">
    <property type="entry name" value="Winged helix-like DNA-binding domain superfamily/Winged helix DNA-binding domain"/>
    <property type="match status" value="1"/>
</dbReference>
<dbReference type="PROSITE" id="PS00658">
    <property type="entry name" value="FORK_HEAD_2"/>
    <property type="match status" value="1"/>
</dbReference>
<proteinExistence type="predicted"/>
<dbReference type="Pfam" id="PF00250">
    <property type="entry name" value="Forkhead"/>
    <property type="match status" value="1"/>
</dbReference>
<dbReference type="InterPro" id="IPR036390">
    <property type="entry name" value="WH_DNA-bd_sf"/>
</dbReference>
<evidence type="ECO:0000256" key="4">
    <source>
        <dbReference type="PROSITE-ProRule" id="PRU00089"/>
    </source>
</evidence>
<dbReference type="InterPro" id="IPR050211">
    <property type="entry name" value="FOX_domain-containing"/>
</dbReference>
<protein>
    <submittedName>
        <fullName evidence="7">Oidioi.mRNA.OKI2018_I69.XSR.g16354.t1.cds</fullName>
    </submittedName>
</protein>
<name>A0ABN7SFU2_OIKDI</name>
<feature type="region of interest" description="Disordered" evidence="5">
    <location>
        <begin position="333"/>
        <end position="364"/>
    </location>
</feature>
<dbReference type="InterPro" id="IPR018122">
    <property type="entry name" value="TF_fork_head_CS_1"/>
</dbReference>
<dbReference type="PANTHER" id="PTHR11829:SF377">
    <property type="entry name" value="FORK HEAD DOMAIN-CONTAINING PROTEIN FD4-RELATED"/>
    <property type="match status" value="1"/>
</dbReference>
<organism evidence="7 8">
    <name type="scientific">Oikopleura dioica</name>
    <name type="common">Tunicate</name>
    <dbReference type="NCBI Taxonomy" id="34765"/>
    <lineage>
        <taxon>Eukaryota</taxon>
        <taxon>Metazoa</taxon>
        <taxon>Chordata</taxon>
        <taxon>Tunicata</taxon>
        <taxon>Appendicularia</taxon>
        <taxon>Copelata</taxon>
        <taxon>Oikopleuridae</taxon>
        <taxon>Oikopleura</taxon>
    </lineage>
</organism>
<dbReference type="SMART" id="SM00339">
    <property type="entry name" value="FH"/>
    <property type="match status" value="1"/>
</dbReference>
<comment type="subcellular location">
    <subcellularLocation>
        <location evidence="1 4">Nucleus</location>
    </subcellularLocation>
</comment>
<dbReference type="PROSITE" id="PS00657">
    <property type="entry name" value="FORK_HEAD_1"/>
    <property type="match status" value="1"/>
</dbReference>
<reference evidence="7 8" key="1">
    <citation type="submission" date="2021-04" db="EMBL/GenBank/DDBJ databases">
        <authorList>
            <person name="Bliznina A."/>
        </authorList>
    </citation>
    <scope>NUCLEOTIDE SEQUENCE [LARGE SCALE GENOMIC DNA]</scope>
</reference>
<dbReference type="InterPro" id="IPR001766">
    <property type="entry name" value="Fork_head_dom"/>
</dbReference>
<dbReference type="PRINTS" id="PR00053">
    <property type="entry name" value="FORKHEAD"/>
</dbReference>
<evidence type="ECO:0000256" key="3">
    <source>
        <dbReference type="ARBA" id="ARBA00023242"/>
    </source>
</evidence>
<dbReference type="Proteomes" id="UP001158576">
    <property type="component" value="Chromosome XSR"/>
</dbReference>
<feature type="domain" description="Fork-head" evidence="6">
    <location>
        <begin position="13"/>
        <end position="107"/>
    </location>
</feature>
<dbReference type="InterPro" id="IPR036388">
    <property type="entry name" value="WH-like_DNA-bd_sf"/>
</dbReference>
<dbReference type="InterPro" id="IPR030456">
    <property type="entry name" value="TF_fork_head_CS_2"/>
</dbReference>
<evidence type="ECO:0000313" key="7">
    <source>
        <dbReference type="EMBL" id="CAG5099220.1"/>
    </source>
</evidence>
<feature type="region of interest" description="Disordered" evidence="5">
    <location>
        <begin position="163"/>
        <end position="198"/>
    </location>
</feature>
<gene>
    <name evidence="7" type="ORF">OKIOD_LOCUS7912</name>
</gene>
<dbReference type="PROSITE" id="PS50039">
    <property type="entry name" value="FORK_HEAD_3"/>
    <property type="match status" value="1"/>
</dbReference>
<feature type="compositionally biased region" description="Low complexity" evidence="5">
    <location>
        <begin position="132"/>
        <end position="146"/>
    </location>
</feature>
<keyword evidence="2 4" id="KW-0238">DNA-binding</keyword>
<keyword evidence="8" id="KW-1185">Reference proteome</keyword>
<feature type="compositionally biased region" description="Low complexity" evidence="5">
    <location>
        <begin position="341"/>
        <end position="357"/>
    </location>
</feature>
<feature type="DNA-binding region" description="Fork-head" evidence="4">
    <location>
        <begin position="13"/>
        <end position="107"/>
    </location>
</feature>
<evidence type="ECO:0000256" key="2">
    <source>
        <dbReference type="ARBA" id="ARBA00023125"/>
    </source>
</evidence>
<evidence type="ECO:0000256" key="1">
    <source>
        <dbReference type="ARBA" id="ARBA00004123"/>
    </source>
</evidence>
<accession>A0ABN7SFU2</accession>
<evidence type="ECO:0000256" key="5">
    <source>
        <dbReference type="SAM" id="MobiDB-lite"/>
    </source>
</evidence>
<dbReference type="PANTHER" id="PTHR11829">
    <property type="entry name" value="FORKHEAD BOX PROTEIN"/>
    <property type="match status" value="1"/>
</dbReference>
<dbReference type="EMBL" id="OU015569">
    <property type="protein sequence ID" value="CAG5099220.1"/>
    <property type="molecule type" value="Genomic_DNA"/>
</dbReference>
<sequence>MPRPSRDSYGDQKPPYSYIALTAMAIQSAPDKMMTLAEIYKFIMDRFPYYRKNTQRWQNSLRHNLSFNDCFIKIPRRADKPGKGSYWSLHPSCGDMFENGSFLRRRKRFKTVGGKRVAIDDGSPEASPLKPAAPSSLNSPYSLSNYENSTMQKPPIGMSILPKLSEIAPPPAPESPHSNSSEKKSFSIESLMNPGSLPAPNPMIPIPQMPMPMPGTLLPNPAMPGNGATQSPGLSMPLEMSLIYQKAMIQQRLQQQQALMAAQLQLSQLQRAQTMLPTSSPLPIPTIPAHPFPVASSASPAITQQAQALQHLLEVQKRARAILESQKIQLQLKNSSPGAGSLDSFTASGSASSGSNSDPEETIVEVKCENSIAAI</sequence>
<evidence type="ECO:0000313" key="8">
    <source>
        <dbReference type="Proteomes" id="UP001158576"/>
    </source>
</evidence>
<dbReference type="SUPFAM" id="SSF46785">
    <property type="entry name" value="Winged helix' DNA-binding domain"/>
    <property type="match status" value="1"/>
</dbReference>
<evidence type="ECO:0000259" key="6">
    <source>
        <dbReference type="PROSITE" id="PS50039"/>
    </source>
</evidence>
<keyword evidence="3 4" id="KW-0539">Nucleus</keyword>